<evidence type="ECO:0000313" key="8">
    <source>
        <dbReference type="Proteomes" id="UP001222770"/>
    </source>
</evidence>
<dbReference type="Pfam" id="PF08240">
    <property type="entry name" value="ADH_N"/>
    <property type="match status" value="1"/>
</dbReference>
<sequence length="345" mass="36432">MKGLVYEGPKNVVYADVPDPVIVHDRDIIVAVKACSICGSDLHVYNGDTFTDHTGYCIGHEAVGEVVEMGKGVLNRRIGERVMISAAVGCGSCRQCRAARPLLCETAMPQCYGLSNDLQGSQAEAVRVPVGDFNAAPIPAGLSDEQALMLTDAAATAWYGCELARISPGSDVAVIGLGPIGLMAIENAFVLGAARVFAIDPVPERRSVAQSLGAVPLSPENAAEEIREATNGRMLTNVLEAAGSSQALSLALTLPGRQQNVASIGVNLATSFDFPIGPLFLHGINLAIGTCSVPYYWPTLVPLIQQGRLDPAQFITDRFDLSQGVEAYAAFDRRSAGCLKTVLYP</sequence>
<dbReference type="Proteomes" id="UP001222770">
    <property type="component" value="Unassembled WGS sequence"/>
</dbReference>
<dbReference type="SUPFAM" id="SSF50129">
    <property type="entry name" value="GroES-like"/>
    <property type="match status" value="1"/>
</dbReference>
<dbReference type="InterPro" id="IPR020843">
    <property type="entry name" value="ER"/>
</dbReference>
<name>A0ABT6CJ07_9SPHN</name>
<accession>A0ABT6CJ07</accession>
<keyword evidence="3 5" id="KW-0862">Zinc</keyword>
<dbReference type="PANTHER" id="PTHR42813:SF2">
    <property type="entry name" value="DEHYDROGENASE, ZINC-CONTAINING, PUTATIVE (AFU_ORTHOLOGUE AFUA_2G02810)-RELATED"/>
    <property type="match status" value="1"/>
</dbReference>
<dbReference type="PANTHER" id="PTHR42813">
    <property type="entry name" value="ZINC-TYPE ALCOHOL DEHYDROGENASE-LIKE"/>
    <property type="match status" value="1"/>
</dbReference>
<gene>
    <name evidence="7" type="ORF">POM99_11390</name>
</gene>
<dbReference type="InterPro" id="IPR036291">
    <property type="entry name" value="NAD(P)-bd_dom_sf"/>
</dbReference>
<feature type="domain" description="Enoyl reductase (ER)" evidence="6">
    <location>
        <begin position="8"/>
        <end position="343"/>
    </location>
</feature>
<keyword evidence="2 5" id="KW-0479">Metal-binding</keyword>
<proteinExistence type="inferred from homology"/>
<comment type="caution">
    <text evidence="7">The sequence shown here is derived from an EMBL/GenBank/DDBJ whole genome shotgun (WGS) entry which is preliminary data.</text>
</comment>
<dbReference type="SMART" id="SM00829">
    <property type="entry name" value="PKS_ER"/>
    <property type="match status" value="1"/>
</dbReference>
<evidence type="ECO:0000256" key="2">
    <source>
        <dbReference type="ARBA" id="ARBA00022723"/>
    </source>
</evidence>
<dbReference type="InterPro" id="IPR002328">
    <property type="entry name" value="ADH_Zn_CS"/>
</dbReference>
<evidence type="ECO:0000256" key="3">
    <source>
        <dbReference type="ARBA" id="ARBA00022833"/>
    </source>
</evidence>
<dbReference type="Gene3D" id="3.90.180.10">
    <property type="entry name" value="Medium-chain alcohol dehydrogenases, catalytic domain"/>
    <property type="match status" value="1"/>
</dbReference>
<evidence type="ECO:0000256" key="1">
    <source>
        <dbReference type="ARBA" id="ARBA00001947"/>
    </source>
</evidence>
<comment type="cofactor">
    <cofactor evidence="1 5">
        <name>Zn(2+)</name>
        <dbReference type="ChEBI" id="CHEBI:29105"/>
    </cofactor>
</comment>
<reference evidence="7 8" key="1">
    <citation type="submission" date="2023-03" db="EMBL/GenBank/DDBJ databases">
        <title>Novosphingobium cyanobacteriorum sp. nov., isolated from a eutrophic reservoir during the Microcystis bloom period.</title>
        <authorList>
            <person name="Kang M."/>
            <person name="Le V."/>
            <person name="Ko S.-R."/>
            <person name="Lee S.-A."/>
            <person name="Ahn C.-Y."/>
        </authorList>
    </citation>
    <scope>NUCLEOTIDE SEQUENCE [LARGE SCALE GENOMIC DNA]</scope>
    <source>
        <strain evidence="7 8">HBC54</strain>
    </source>
</reference>
<dbReference type="RefSeq" id="WP_277277856.1">
    <property type="nucleotide sequence ID" value="NZ_JAROCY010000009.1"/>
</dbReference>
<dbReference type="InterPro" id="IPR013149">
    <property type="entry name" value="ADH-like_C"/>
</dbReference>
<protein>
    <submittedName>
        <fullName evidence="7">Alcohol dehydrogenase catalytic domain-containing protein</fullName>
    </submittedName>
</protein>
<evidence type="ECO:0000256" key="5">
    <source>
        <dbReference type="RuleBase" id="RU361277"/>
    </source>
</evidence>
<comment type="similarity">
    <text evidence="5">Belongs to the zinc-containing alcohol dehydrogenase family.</text>
</comment>
<evidence type="ECO:0000313" key="7">
    <source>
        <dbReference type="EMBL" id="MDF8333807.1"/>
    </source>
</evidence>
<organism evidence="7 8">
    <name type="scientific">Novosphingobium cyanobacteriorum</name>
    <dbReference type="NCBI Taxonomy" id="3024215"/>
    <lineage>
        <taxon>Bacteria</taxon>
        <taxon>Pseudomonadati</taxon>
        <taxon>Pseudomonadota</taxon>
        <taxon>Alphaproteobacteria</taxon>
        <taxon>Sphingomonadales</taxon>
        <taxon>Sphingomonadaceae</taxon>
        <taxon>Novosphingobium</taxon>
    </lineage>
</organism>
<evidence type="ECO:0000256" key="4">
    <source>
        <dbReference type="ARBA" id="ARBA00023002"/>
    </source>
</evidence>
<dbReference type="Gene3D" id="3.40.50.720">
    <property type="entry name" value="NAD(P)-binding Rossmann-like Domain"/>
    <property type="match status" value="1"/>
</dbReference>
<dbReference type="EMBL" id="JAROCY010000009">
    <property type="protein sequence ID" value="MDF8333807.1"/>
    <property type="molecule type" value="Genomic_DNA"/>
</dbReference>
<keyword evidence="4" id="KW-0560">Oxidoreductase</keyword>
<keyword evidence="8" id="KW-1185">Reference proteome</keyword>
<evidence type="ECO:0000259" key="6">
    <source>
        <dbReference type="SMART" id="SM00829"/>
    </source>
</evidence>
<dbReference type="PROSITE" id="PS00059">
    <property type="entry name" value="ADH_ZINC"/>
    <property type="match status" value="1"/>
</dbReference>
<dbReference type="InterPro" id="IPR011032">
    <property type="entry name" value="GroES-like_sf"/>
</dbReference>
<dbReference type="SUPFAM" id="SSF51735">
    <property type="entry name" value="NAD(P)-binding Rossmann-fold domains"/>
    <property type="match status" value="1"/>
</dbReference>
<dbReference type="Pfam" id="PF00107">
    <property type="entry name" value="ADH_zinc_N"/>
    <property type="match status" value="1"/>
</dbReference>
<dbReference type="InterPro" id="IPR013154">
    <property type="entry name" value="ADH-like_N"/>
</dbReference>